<organism evidence="2 4">
    <name type="scientific">Chitinophaga oryzae</name>
    <dbReference type="NCBI Taxonomy" id="2725414"/>
    <lineage>
        <taxon>Bacteria</taxon>
        <taxon>Pseudomonadati</taxon>
        <taxon>Bacteroidota</taxon>
        <taxon>Chitinophagia</taxon>
        <taxon>Chitinophagales</taxon>
        <taxon>Chitinophagaceae</taxon>
        <taxon>Chitinophaga</taxon>
    </lineage>
</organism>
<gene>
    <name evidence="3" type="ORF">HF324_26780</name>
    <name evidence="2" type="ORF">HF329_26910</name>
</gene>
<evidence type="ECO:0000256" key="1">
    <source>
        <dbReference type="SAM" id="SignalP"/>
    </source>
</evidence>
<dbReference type="InterPro" id="IPR024653">
    <property type="entry name" value="Peptidase_M10/M27/M57"/>
</dbReference>
<keyword evidence="1" id="KW-0732">Signal</keyword>
<protein>
    <submittedName>
        <fullName evidence="2">Protease</fullName>
    </submittedName>
</protein>
<dbReference type="Proteomes" id="UP000502421">
    <property type="component" value="Chromosome"/>
</dbReference>
<dbReference type="GO" id="GO:0006508">
    <property type="term" value="P:proteolysis"/>
    <property type="evidence" value="ECO:0007669"/>
    <property type="project" value="UniProtKB-KW"/>
</dbReference>
<dbReference type="Gene3D" id="3.40.390.10">
    <property type="entry name" value="Collagenase (Catalytic Domain)"/>
    <property type="match status" value="1"/>
</dbReference>
<dbReference type="EMBL" id="CP051204">
    <property type="protein sequence ID" value="QJB41251.1"/>
    <property type="molecule type" value="Genomic_DNA"/>
</dbReference>
<dbReference type="Pfam" id="PF12388">
    <property type="entry name" value="Peptidase_M57"/>
    <property type="match status" value="1"/>
</dbReference>
<dbReference type="KEGG" id="coy:HF329_26910"/>
<evidence type="ECO:0000313" key="2">
    <source>
        <dbReference type="EMBL" id="QJB34734.1"/>
    </source>
</evidence>
<accession>A0AAE6ZK70</accession>
<feature type="chain" id="PRO_5041913847" evidence="1">
    <location>
        <begin position="21"/>
        <end position="335"/>
    </location>
</feature>
<feature type="signal peptide" evidence="1">
    <location>
        <begin position="1"/>
        <end position="20"/>
    </location>
</feature>
<dbReference type="Proteomes" id="UP000503144">
    <property type="component" value="Chromosome"/>
</dbReference>
<name>A0AAE6ZK70_9BACT</name>
<reference evidence="4 5" key="1">
    <citation type="submission" date="2020-04" db="EMBL/GenBank/DDBJ databases">
        <authorList>
            <person name="Kittiwongwattana C."/>
        </authorList>
    </citation>
    <scope>NUCLEOTIDE SEQUENCE [LARGE SCALE GENOMIC DNA]</scope>
    <source>
        <strain evidence="3 5">1303</strain>
        <strain evidence="4">1310</strain>
    </source>
</reference>
<dbReference type="RefSeq" id="WP_168809087.1">
    <property type="nucleotide sequence ID" value="NZ_CP051204.2"/>
</dbReference>
<reference evidence="2" key="2">
    <citation type="submission" date="2020-09" db="EMBL/GenBank/DDBJ databases">
        <authorList>
            <person name="Kittiwongwattana C."/>
        </authorList>
    </citation>
    <scope>NUCLEOTIDE SEQUENCE</scope>
    <source>
        <strain evidence="2">1310</strain>
    </source>
</reference>
<keyword evidence="2" id="KW-0645">Protease</keyword>
<evidence type="ECO:0000313" key="4">
    <source>
        <dbReference type="Proteomes" id="UP000502421"/>
    </source>
</evidence>
<evidence type="ECO:0000313" key="5">
    <source>
        <dbReference type="Proteomes" id="UP000503144"/>
    </source>
</evidence>
<dbReference type="AlphaFoldDB" id="A0AAE6ZK70"/>
<dbReference type="GO" id="GO:0008237">
    <property type="term" value="F:metallopeptidase activity"/>
    <property type="evidence" value="ECO:0007669"/>
    <property type="project" value="InterPro"/>
</dbReference>
<dbReference type="PROSITE" id="PS51257">
    <property type="entry name" value="PROKAR_LIPOPROTEIN"/>
    <property type="match status" value="1"/>
</dbReference>
<keyword evidence="2" id="KW-0378">Hydrolase</keyword>
<keyword evidence="5" id="KW-1185">Reference proteome</keyword>
<dbReference type="EMBL" id="CP051205">
    <property type="protein sequence ID" value="QJB34734.1"/>
    <property type="molecule type" value="Genomic_DNA"/>
</dbReference>
<dbReference type="SUPFAM" id="SSF55486">
    <property type="entry name" value="Metalloproteases ('zincins'), catalytic domain"/>
    <property type="match status" value="1"/>
</dbReference>
<proteinExistence type="predicted"/>
<evidence type="ECO:0000313" key="3">
    <source>
        <dbReference type="EMBL" id="QJB41251.1"/>
    </source>
</evidence>
<sequence>MKTLMAAVACCLLACILFFACQKSKNDDMPAKEDISANVLAKISALGFSKKGVIKVKDGYIVEGDIFLTEKDLDRKNEGLKLHIAETEHYRTNALVNVGGLGGAGTREITISAANMPADYIAAVDAAIARYNDLHLKLHFSRVQSNATISVIAAVLPDKVLGNSGYPDGSGNPANTIRMNVGYIGSDYTVGFLTGIIAHEIGHCIGFRHTDYTDISFSCYGDPNQPEDPGSVGSVQIPGTPAGPDQNSWMLACVGRYDARPFTTNDATALNYLYGCGSEGTKVVNGICEVGTKKIVSAIKQGNTYRCTYVYIFSDGSQSVNYVHTSTSPCPIDPV</sequence>
<dbReference type="InterPro" id="IPR024079">
    <property type="entry name" value="MetalloPept_cat_dom_sf"/>
</dbReference>